<dbReference type="RefSeq" id="WP_006332190.1">
    <property type="nucleotide sequence ID" value="NZ_BAHC01000072.1"/>
</dbReference>
<name>K6VSI2_9ACTN</name>
<reference evidence="3 4" key="1">
    <citation type="submission" date="2012-08" db="EMBL/GenBank/DDBJ databases">
        <title>Whole genome shotgun sequence of Gordonia rhizosphera NBRC 16068.</title>
        <authorList>
            <person name="Takarada H."/>
            <person name="Isaki S."/>
            <person name="Hosoyama A."/>
            <person name="Tsuchikane K."/>
            <person name="Katsumata H."/>
            <person name="Baba S."/>
            <person name="Ohji S."/>
            <person name="Yamazaki S."/>
            <person name="Fujita N."/>
        </authorList>
    </citation>
    <scope>NUCLEOTIDE SEQUENCE [LARGE SCALE GENOMIC DNA]</scope>
    <source>
        <strain evidence="3 4">NBRC 16068</strain>
    </source>
</reference>
<feature type="domain" description="Alpha/beta hydrolase" evidence="2">
    <location>
        <begin position="43"/>
        <end position="499"/>
    </location>
</feature>
<dbReference type="ESTHER" id="9actn-k6vsi2">
    <property type="family name" value="Abhydrolase_10"/>
</dbReference>
<comment type="caution">
    <text evidence="3">The sequence shown here is derived from an EMBL/GenBank/DDBJ whole genome shotgun (WGS) entry which is preliminary data.</text>
</comment>
<sequence length="530" mass="57016">MSRGTITRRVRGGVIAGLMLVFALMTCATAAYADVPAPKLTEITHGIKPRPWTGMPFDPIRFGYTQTEYLISGTARAFGRQALPPSPYTARMMVYRPRDPARFSGDVVVEWSNASLQLDLSPEFSWLRAQTMRNGDAYVVVTSQQASACGWFLAGQPMIRLGDLTVAPCTPISMKGYDPVRYGGMYLPGVAYSFDIFSQAGRALRNASVGGPLGGLKPKHLIAIGISQSAMALDNYISFGADDAARIYDGIIIDSDIAQQLPERYRVPTLHIWSEESARSTSPQGPNHRTWSVAGAPHIDTFSWLTTVDGIARNTSSRPLQTAAQTLATERRLSEYGQSGPSGSASCLISSQFQRRYVVDAGLSAMQKWLTTGVAPKPTPPLKLNPLGQSAADSPVKIATPIFVGGGPDIVRFLTAPIALAKDGHGNALGGMRLPQIAVPVARYDGALCMLFGTTVALEPAELARLYPTHQVYVDKMLAATQASIADGFLTPYDGREQMRMACDSAIPRWGFTPPEAQPALCRDIGAALS</sequence>
<accession>K6VSI2</accession>
<dbReference type="eggNOG" id="ENOG502Z97Z">
    <property type="taxonomic scope" value="Bacteria"/>
</dbReference>
<dbReference type="InterPro" id="IPR045394">
    <property type="entry name" value="Abhydrolase_dom"/>
</dbReference>
<dbReference type="STRING" id="1108045.GORHZ_072_00110"/>
<dbReference type="EMBL" id="BAHC01000072">
    <property type="protein sequence ID" value="GAB89835.1"/>
    <property type="molecule type" value="Genomic_DNA"/>
</dbReference>
<evidence type="ECO:0000259" key="2">
    <source>
        <dbReference type="Pfam" id="PF20091"/>
    </source>
</evidence>
<dbReference type="AlphaFoldDB" id="K6VSI2"/>
<feature type="chain" id="PRO_5003899223" description="Alpha/beta hydrolase domain-containing protein" evidence="1">
    <location>
        <begin position="34"/>
        <end position="530"/>
    </location>
</feature>
<evidence type="ECO:0000313" key="3">
    <source>
        <dbReference type="EMBL" id="GAB89835.1"/>
    </source>
</evidence>
<dbReference type="Proteomes" id="UP000008363">
    <property type="component" value="Unassembled WGS sequence"/>
</dbReference>
<dbReference type="Pfam" id="PF20091">
    <property type="entry name" value="Abhydrolase_10"/>
    <property type="match status" value="1"/>
</dbReference>
<protein>
    <recommendedName>
        <fullName evidence="2">Alpha/beta hydrolase domain-containing protein</fullName>
    </recommendedName>
</protein>
<evidence type="ECO:0000256" key="1">
    <source>
        <dbReference type="SAM" id="SignalP"/>
    </source>
</evidence>
<organism evidence="3 4">
    <name type="scientific">Gordonia rhizosphera NBRC 16068</name>
    <dbReference type="NCBI Taxonomy" id="1108045"/>
    <lineage>
        <taxon>Bacteria</taxon>
        <taxon>Bacillati</taxon>
        <taxon>Actinomycetota</taxon>
        <taxon>Actinomycetes</taxon>
        <taxon>Mycobacteriales</taxon>
        <taxon>Gordoniaceae</taxon>
        <taxon>Gordonia</taxon>
    </lineage>
</organism>
<feature type="signal peptide" evidence="1">
    <location>
        <begin position="1"/>
        <end position="33"/>
    </location>
</feature>
<keyword evidence="4" id="KW-1185">Reference proteome</keyword>
<dbReference type="OrthoDB" id="1971292at2"/>
<keyword evidence="1" id="KW-0732">Signal</keyword>
<gene>
    <name evidence="3" type="ORF">GORHZ_072_00110</name>
</gene>
<proteinExistence type="predicted"/>
<evidence type="ECO:0000313" key="4">
    <source>
        <dbReference type="Proteomes" id="UP000008363"/>
    </source>
</evidence>